<protein>
    <recommendedName>
        <fullName evidence="3">CsbD-like domain-containing protein</fullName>
    </recommendedName>
</protein>
<dbReference type="InterPro" id="IPR008462">
    <property type="entry name" value="CsbD"/>
</dbReference>
<evidence type="ECO:0000256" key="1">
    <source>
        <dbReference type="ARBA" id="ARBA00009129"/>
    </source>
</evidence>
<dbReference type="RefSeq" id="WP_238183372.1">
    <property type="nucleotide sequence ID" value="NZ_BPRB01000163.1"/>
</dbReference>
<proteinExistence type="inferred from homology"/>
<accession>A0ABQ4U0U4</accession>
<evidence type="ECO:0000313" key="4">
    <source>
        <dbReference type="EMBL" id="GJE60767.1"/>
    </source>
</evidence>
<dbReference type="EMBL" id="BPRB01000163">
    <property type="protein sequence ID" value="GJE60767.1"/>
    <property type="molecule type" value="Genomic_DNA"/>
</dbReference>
<dbReference type="Proteomes" id="UP001055057">
    <property type="component" value="Unassembled WGS sequence"/>
</dbReference>
<reference evidence="4" key="2">
    <citation type="submission" date="2021-08" db="EMBL/GenBank/DDBJ databases">
        <authorList>
            <person name="Tani A."/>
            <person name="Ola A."/>
            <person name="Ogura Y."/>
            <person name="Katsura K."/>
            <person name="Hayashi T."/>
        </authorList>
    </citation>
    <scope>NUCLEOTIDE SEQUENCE</scope>
    <source>
        <strain evidence="4">DSM 23632</strain>
    </source>
</reference>
<name>A0ABQ4U0U4_9HYPH</name>
<feature type="region of interest" description="Disordered" evidence="2">
    <location>
        <begin position="20"/>
        <end position="39"/>
    </location>
</feature>
<feature type="domain" description="CsbD-like" evidence="3">
    <location>
        <begin position="6"/>
        <end position="57"/>
    </location>
</feature>
<evidence type="ECO:0000256" key="2">
    <source>
        <dbReference type="SAM" id="MobiDB-lite"/>
    </source>
</evidence>
<gene>
    <name evidence="4" type="ORF">MPOCJGCO_2883</name>
</gene>
<dbReference type="SUPFAM" id="SSF69047">
    <property type="entry name" value="Hypothetical protein YjbJ"/>
    <property type="match status" value="1"/>
</dbReference>
<evidence type="ECO:0000313" key="5">
    <source>
        <dbReference type="Proteomes" id="UP001055057"/>
    </source>
</evidence>
<evidence type="ECO:0000259" key="3">
    <source>
        <dbReference type="Pfam" id="PF05532"/>
    </source>
</evidence>
<dbReference type="PANTHER" id="PTHR34977:SF1">
    <property type="entry name" value="UPF0337 PROTEIN YJBJ"/>
    <property type="match status" value="1"/>
</dbReference>
<comment type="caution">
    <text evidence="4">The sequence shown here is derived from an EMBL/GenBank/DDBJ whole genome shotgun (WGS) entry which is preliminary data.</text>
</comment>
<dbReference type="InterPro" id="IPR050423">
    <property type="entry name" value="UPF0337_stress_rsp"/>
</dbReference>
<keyword evidence="5" id="KW-1185">Reference proteome</keyword>
<sequence length="167" mass="18154">MVDTHRITGAAKELGGKVQGAVGDLTGSHRHSAQGRLHEAEGAAENLYGPARDAVRDVADQVEDAARHAGGRVRDAIDHLADRDEVEHRLHRAGDAAEAHFHDAERTARHVAREARAHAEDAYRAGGRHLHDARREAAHRISEHPVNALLVAGILGYGLSLLVHRRH</sequence>
<dbReference type="Pfam" id="PF05532">
    <property type="entry name" value="CsbD"/>
    <property type="match status" value="1"/>
</dbReference>
<reference evidence="4" key="1">
    <citation type="journal article" date="2021" name="Front. Microbiol.">
        <title>Comprehensive Comparative Genomics and Phenotyping of Methylobacterium Species.</title>
        <authorList>
            <person name="Alessa O."/>
            <person name="Ogura Y."/>
            <person name="Fujitani Y."/>
            <person name="Takami H."/>
            <person name="Hayashi T."/>
            <person name="Sahin N."/>
            <person name="Tani A."/>
        </authorList>
    </citation>
    <scope>NUCLEOTIDE SEQUENCE</scope>
    <source>
        <strain evidence="4">DSM 23632</strain>
    </source>
</reference>
<dbReference type="InterPro" id="IPR036629">
    <property type="entry name" value="YjbJ_sf"/>
</dbReference>
<organism evidence="4 5">
    <name type="scientific">Methylobacterium trifolii</name>
    <dbReference type="NCBI Taxonomy" id="1003092"/>
    <lineage>
        <taxon>Bacteria</taxon>
        <taxon>Pseudomonadati</taxon>
        <taxon>Pseudomonadota</taxon>
        <taxon>Alphaproteobacteria</taxon>
        <taxon>Hyphomicrobiales</taxon>
        <taxon>Methylobacteriaceae</taxon>
        <taxon>Methylobacterium</taxon>
    </lineage>
</organism>
<dbReference type="Gene3D" id="1.10.1470.10">
    <property type="entry name" value="YjbJ"/>
    <property type="match status" value="1"/>
</dbReference>
<dbReference type="PANTHER" id="PTHR34977">
    <property type="entry name" value="UPF0337 PROTEIN YJBJ"/>
    <property type="match status" value="1"/>
</dbReference>
<comment type="similarity">
    <text evidence="1">Belongs to the UPF0337 (CsbD) family.</text>
</comment>